<name>A0ABU9T8P4_9HYPH</name>
<dbReference type="Proteomes" id="UP001477870">
    <property type="component" value="Unassembled WGS sequence"/>
</dbReference>
<gene>
    <name evidence="2" type="ORF">WNY59_13010</name>
</gene>
<dbReference type="EMBL" id="JBBMQO010000007">
    <property type="protein sequence ID" value="MEM5502508.1"/>
    <property type="molecule type" value="Genomic_DNA"/>
</dbReference>
<feature type="domain" description="Flagellar protein FlgJ N-terminal" evidence="1">
    <location>
        <begin position="56"/>
        <end position="102"/>
    </location>
</feature>
<keyword evidence="3" id="KW-1185">Reference proteome</keyword>
<protein>
    <submittedName>
        <fullName evidence="2">Rod-binding protein</fullName>
    </submittedName>
</protein>
<dbReference type="Pfam" id="PF10135">
    <property type="entry name" value="Rod-binding"/>
    <property type="match status" value="1"/>
</dbReference>
<dbReference type="InterPro" id="IPR019301">
    <property type="entry name" value="Flagellar_prot_FlgJ_N"/>
</dbReference>
<dbReference type="RefSeq" id="WP_018690481.1">
    <property type="nucleotide sequence ID" value="NZ_JBBMQO010000007.1"/>
</dbReference>
<evidence type="ECO:0000313" key="2">
    <source>
        <dbReference type="EMBL" id="MEM5502508.1"/>
    </source>
</evidence>
<comment type="caution">
    <text evidence="2">The sequence shown here is derived from an EMBL/GenBank/DDBJ whole genome shotgun (WGS) entry which is preliminary data.</text>
</comment>
<proteinExistence type="predicted"/>
<accession>A0ABU9T8P4</accession>
<evidence type="ECO:0000259" key="1">
    <source>
        <dbReference type="Pfam" id="PF10135"/>
    </source>
</evidence>
<reference evidence="2 3" key="1">
    <citation type="submission" date="2024-03" db="EMBL/GenBank/DDBJ databases">
        <title>Community enrichment and isolation of bacterial strains for fucoidan degradation.</title>
        <authorList>
            <person name="Sichert A."/>
        </authorList>
    </citation>
    <scope>NUCLEOTIDE SEQUENCE [LARGE SCALE GENOMIC DNA]</scope>
    <source>
        <strain evidence="2 3">AS62</strain>
    </source>
</reference>
<sequence length="113" mass="12223">MDVAVNSIASILGDKPSQIAKLNGAEKTQSLRQERSVGETALSPAKKFEAMVMSQMVADIMPKDSEYFGDGFSGDVWRSMMSDQIAQLMVKSADFGIAELVTKDTAETPKTSK</sequence>
<evidence type="ECO:0000313" key="3">
    <source>
        <dbReference type="Proteomes" id="UP001477870"/>
    </source>
</evidence>
<organism evidence="2 3">
    <name type="scientific">Ahrensia kielensis</name>
    <dbReference type="NCBI Taxonomy" id="76980"/>
    <lineage>
        <taxon>Bacteria</taxon>
        <taxon>Pseudomonadati</taxon>
        <taxon>Pseudomonadota</taxon>
        <taxon>Alphaproteobacteria</taxon>
        <taxon>Hyphomicrobiales</taxon>
        <taxon>Ahrensiaceae</taxon>
        <taxon>Ahrensia</taxon>
    </lineage>
</organism>